<sequence>MSPVNLCMDPPLHACKFSDRAPEFFGITLLVSFLPMKYPSQNVFEEHRVTMPLLVVALIIYVKALWIEEKLKAAQANYQTIVGRFRLLACFLSIVLLVLILVPVVGWILLSIWTCSVIWLISESRQGICNFPRQAFDELKKLVGYAFQALRSGAVETA</sequence>
<reference evidence="2" key="1">
    <citation type="submission" date="2016-02" db="EMBL/GenBank/DDBJ databases">
        <title>WGS assembly of Manihot esculenta.</title>
        <authorList>
            <person name="Bredeson J.V."/>
            <person name="Prochnik S.E."/>
            <person name="Lyons J.B."/>
            <person name="Schmutz J."/>
            <person name="Grimwood J."/>
            <person name="Vrebalov J."/>
            <person name="Bart R.S."/>
            <person name="Amuge T."/>
            <person name="Ferguson M.E."/>
            <person name="Green R."/>
            <person name="Putnam N."/>
            <person name="Stites J."/>
            <person name="Rounsley S."/>
            <person name="Rokhsar D.S."/>
        </authorList>
    </citation>
    <scope>NUCLEOTIDE SEQUENCE [LARGE SCALE GENOMIC DNA]</scope>
    <source>
        <tissue evidence="2">Leaf</tissue>
    </source>
</reference>
<feature type="transmembrane region" description="Helical" evidence="1">
    <location>
        <begin position="88"/>
        <end position="121"/>
    </location>
</feature>
<keyword evidence="1" id="KW-0812">Transmembrane</keyword>
<proteinExistence type="predicted"/>
<dbReference type="InterPro" id="IPR053258">
    <property type="entry name" value="Ca-permeable_cation_channel"/>
</dbReference>
<evidence type="ECO:0000256" key="1">
    <source>
        <dbReference type="SAM" id="Phobius"/>
    </source>
</evidence>
<organism evidence="2">
    <name type="scientific">Manihot esculenta</name>
    <name type="common">Cassava</name>
    <name type="synonym">Jatropha manihot</name>
    <dbReference type="NCBI Taxonomy" id="3983"/>
    <lineage>
        <taxon>Eukaryota</taxon>
        <taxon>Viridiplantae</taxon>
        <taxon>Streptophyta</taxon>
        <taxon>Embryophyta</taxon>
        <taxon>Tracheophyta</taxon>
        <taxon>Spermatophyta</taxon>
        <taxon>Magnoliopsida</taxon>
        <taxon>eudicotyledons</taxon>
        <taxon>Gunneridae</taxon>
        <taxon>Pentapetalae</taxon>
        <taxon>rosids</taxon>
        <taxon>fabids</taxon>
        <taxon>Malpighiales</taxon>
        <taxon>Euphorbiaceae</taxon>
        <taxon>Crotonoideae</taxon>
        <taxon>Manihoteae</taxon>
        <taxon>Manihot</taxon>
    </lineage>
</organism>
<keyword evidence="1" id="KW-0472">Membrane</keyword>
<evidence type="ECO:0000313" key="2">
    <source>
        <dbReference type="EMBL" id="OAY45499.1"/>
    </source>
</evidence>
<dbReference type="EMBL" id="CM004393">
    <property type="protein sequence ID" value="OAY45499.1"/>
    <property type="molecule type" value="Genomic_DNA"/>
</dbReference>
<dbReference type="PANTHER" id="PTHR34115:SF13">
    <property type="entry name" value="RPB1A"/>
    <property type="match status" value="1"/>
</dbReference>
<dbReference type="PANTHER" id="PTHR34115">
    <property type="entry name" value="PROTEIN, PUTATIVE-RELATED"/>
    <property type="match status" value="1"/>
</dbReference>
<name>A0A2C9VL49_MANES</name>
<accession>A0A2C9VL49</accession>
<keyword evidence="1" id="KW-1133">Transmembrane helix</keyword>
<gene>
    <name evidence="2" type="ORF">MANES_07G065800</name>
</gene>
<feature type="transmembrane region" description="Helical" evidence="1">
    <location>
        <begin position="49"/>
        <end position="67"/>
    </location>
</feature>
<dbReference type="AlphaFoldDB" id="A0A2C9VL49"/>
<protein>
    <submittedName>
        <fullName evidence="2">Uncharacterized protein</fullName>
    </submittedName>
</protein>